<comment type="activity regulation">
    <text evidence="12">Na(+) is not transported, but it plays an essential structural role and its presence is essential for fluoride channel function.</text>
</comment>
<keyword evidence="12" id="KW-0479">Metal-binding</keyword>
<evidence type="ECO:0000256" key="10">
    <source>
        <dbReference type="ARBA" id="ARBA00035120"/>
    </source>
</evidence>
<comment type="similarity">
    <text evidence="10 12">Belongs to the fluoride channel Fluc/FEX (TC 1.A.43) family.</text>
</comment>
<keyword evidence="2 12" id="KW-1003">Cell membrane</keyword>
<sequence length="137" mass="14436">MAIAVYLRPKSWRNPMPVSIPPIVLVCIGACFGAAARWQLGIVLNRYGQVATLGTLAANWLGCFLAGAVLGLSPNQMCRLLLVTGFLGSFTTFSAFSAEVAEKLLAARYAEAAVVLLLHMAGGIALTLLGFALARQV</sequence>
<feature type="transmembrane region" description="Helical" evidence="12">
    <location>
        <begin position="20"/>
        <end position="38"/>
    </location>
</feature>
<dbReference type="PANTHER" id="PTHR28259:SF1">
    <property type="entry name" value="FLUORIDE EXPORT PROTEIN 1-RELATED"/>
    <property type="match status" value="1"/>
</dbReference>
<dbReference type="Proteomes" id="UP000004088">
    <property type="component" value="Unassembled WGS sequence"/>
</dbReference>
<evidence type="ECO:0000256" key="12">
    <source>
        <dbReference type="HAMAP-Rule" id="MF_00454"/>
    </source>
</evidence>
<dbReference type="InterPro" id="IPR003691">
    <property type="entry name" value="FluC"/>
</dbReference>
<evidence type="ECO:0000313" key="13">
    <source>
        <dbReference type="EMBL" id="EGC16449.1"/>
    </source>
</evidence>
<feature type="binding site" evidence="12">
    <location>
        <position position="91"/>
    </location>
    <ligand>
        <name>Na(+)</name>
        <dbReference type="ChEBI" id="CHEBI:29101"/>
        <note>structural</note>
    </ligand>
</feature>
<feature type="transmembrane region" description="Helical" evidence="12">
    <location>
        <begin position="50"/>
        <end position="74"/>
    </location>
</feature>
<keyword evidence="8 12" id="KW-0472">Membrane</keyword>
<feature type="binding site" evidence="12">
    <location>
        <position position="88"/>
    </location>
    <ligand>
        <name>Na(+)</name>
        <dbReference type="ChEBI" id="CHEBI:29101"/>
        <note>structural</note>
    </ligand>
</feature>
<gene>
    <name evidence="13" type="primary">crcB2</name>
    <name evidence="12" type="synonym">crcB</name>
    <name evidence="12" type="synonym">fluC</name>
    <name evidence="13" type="ORF">HMPREF9098_2043</name>
</gene>
<dbReference type="STRING" id="888741.HMPREF9098_2043"/>
<evidence type="ECO:0000256" key="7">
    <source>
        <dbReference type="ARBA" id="ARBA00023065"/>
    </source>
</evidence>
<dbReference type="Pfam" id="PF02537">
    <property type="entry name" value="CRCB"/>
    <property type="match status" value="1"/>
</dbReference>
<comment type="subcellular location">
    <subcellularLocation>
        <location evidence="1 12">Cell membrane</location>
        <topology evidence="1 12">Multi-pass membrane protein</topology>
    </subcellularLocation>
</comment>
<feature type="transmembrane region" description="Helical" evidence="12">
    <location>
        <begin position="80"/>
        <end position="101"/>
    </location>
</feature>
<accession>F0F1Q8</accession>
<comment type="caution">
    <text evidence="13">The sequence shown here is derived from an EMBL/GenBank/DDBJ whole genome shotgun (WGS) entry which is preliminary data.</text>
</comment>
<name>F0F1Q8_9NEIS</name>
<comment type="function">
    <text evidence="12">Fluoride-specific ion channel. Important for reducing fluoride concentration in the cell, thus reducing its toxicity.</text>
</comment>
<keyword evidence="12" id="KW-0813">Transport</keyword>
<dbReference type="GO" id="GO:0046872">
    <property type="term" value="F:metal ion binding"/>
    <property type="evidence" value="ECO:0007669"/>
    <property type="project" value="UniProtKB-KW"/>
</dbReference>
<evidence type="ECO:0000256" key="11">
    <source>
        <dbReference type="ARBA" id="ARBA00035585"/>
    </source>
</evidence>
<keyword evidence="7 12" id="KW-0406">Ion transport</keyword>
<evidence type="ECO:0000256" key="8">
    <source>
        <dbReference type="ARBA" id="ARBA00023136"/>
    </source>
</evidence>
<feature type="transmembrane region" description="Helical" evidence="12">
    <location>
        <begin position="113"/>
        <end position="134"/>
    </location>
</feature>
<dbReference type="PANTHER" id="PTHR28259">
    <property type="entry name" value="FLUORIDE EXPORT PROTEIN 1-RELATED"/>
    <property type="match status" value="1"/>
</dbReference>
<evidence type="ECO:0000256" key="4">
    <source>
        <dbReference type="ARBA" id="ARBA00022692"/>
    </source>
</evidence>
<evidence type="ECO:0000256" key="3">
    <source>
        <dbReference type="ARBA" id="ARBA00022519"/>
    </source>
</evidence>
<keyword evidence="9 12" id="KW-0407">Ion channel</keyword>
<dbReference type="HAMAP" id="MF_00454">
    <property type="entry name" value="FluC"/>
    <property type="match status" value="1"/>
</dbReference>
<keyword evidence="3" id="KW-0997">Cell inner membrane</keyword>
<organism evidence="13 14">
    <name type="scientific">Kingella denitrificans ATCC 33394</name>
    <dbReference type="NCBI Taxonomy" id="888741"/>
    <lineage>
        <taxon>Bacteria</taxon>
        <taxon>Pseudomonadati</taxon>
        <taxon>Pseudomonadota</taxon>
        <taxon>Betaproteobacteria</taxon>
        <taxon>Neisseriales</taxon>
        <taxon>Neisseriaceae</taxon>
        <taxon>Kingella</taxon>
    </lineage>
</organism>
<proteinExistence type="inferred from homology"/>
<protein>
    <recommendedName>
        <fullName evidence="12">Fluoride-specific ion channel FluC</fullName>
    </recommendedName>
</protein>
<keyword evidence="14" id="KW-1185">Reference proteome</keyword>
<evidence type="ECO:0000256" key="9">
    <source>
        <dbReference type="ARBA" id="ARBA00023303"/>
    </source>
</evidence>
<keyword evidence="6 12" id="KW-0915">Sodium</keyword>
<dbReference type="HOGENOM" id="CLU_114342_2_3_4"/>
<evidence type="ECO:0000313" key="14">
    <source>
        <dbReference type="Proteomes" id="UP000004088"/>
    </source>
</evidence>
<reference evidence="13 14" key="1">
    <citation type="submission" date="2011-01" db="EMBL/GenBank/DDBJ databases">
        <authorList>
            <person name="Muzny D."/>
            <person name="Qin X."/>
            <person name="Deng J."/>
            <person name="Jiang H."/>
            <person name="Liu Y."/>
            <person name="Qu J."/>
            <person name="Song X.-Z."/>
            <person name="Zhang L."/>
            <person name="Thornton R."/>
            <person name="Coyle M."/>
            <person name="Francisco L."/>
            <person name="Jackson L."/>
            <person name="Javaid M."/>
            <person name="Korchina V."/>
            <person name="Kovar C."/>
            <person name="Mata R."/>
            <person name="Mathew T."/>
            <person name="Ngo R."/>
            <person name="Nguyen L."/>
            <person name="Nguyen N."/>
            <person name="Okwuonu G."/>
            <person name="Ongeri F."/>
            <person name="Pham C."/>
            <person name="Simmons D."/>
            <person name="Wilczek-Boney K."/>
            <person name="Hale W."/>
            <person name="Jakkamsetti A."/>
            <person name="Pham P."/>
            <person name="Ruth R."/>
            <person name="San Lucas F."/>
            <person name="Warren J."/>
            <person name="Zhang J."/>
            <person name="Zhao Z."/>
            <person name="Zhou C."/>
            <person name="Zhu D."/>
            <person name="Lee S."/>
            <person name="Bess C."/>
            <person name="Blankenburg K."/>
            <person name="Forbes L."/>
            <person name="Fu Q."/>
            <person name="Gubbala S."/>
            <person name="Hirani K."/>
            <person name="Jayaseelan J.C."/>
            <person name="Lara F."/>
            <person name="Munidasa M."/>
            <person name="Palculict T."/>
            <person name="Patil S."/>
            <person name="Pu L.-L."/>
            <person name="Saada N."/>
            <person name="Tang L."/>
            <person name="Weissenberger G."/>
            <person name="Zhu Y."/>
            <person name="Hemphill L."/>
            <person name="Shang Y."/>
            <person name="Youmans B."/>
            <person name="Ayvaz T."/>
            <person name="Ross M."/>
            <person name="Santibanez J."/>
            <person name="Aqrawi P."/>
            <person name="Gross S."/>
            <person name="Joshi V."/>
            <person name="Fowler G."/>
            <person name="Nazareth L."/>
            <person name="Reid J."/>
            <person name="Worley K."/>
            <person name="Petrosino J."/>
            <person name="Highlander S."/>
            <person name="Gibbs R."/>
        </authorList>
    </citation>
    <scope>NUCLEOTIDE SEQUENCE [LARGE SCALE GENOMIC DNA]</scope>
    <source>
        <strain evidence="13 14">ATCC 33394</strain>
    </source>
</reference>
<dbReference type="GO" id="GO:0140114">
    <property type="term" value="P:cellular detoxification of fluoride"/>
    <property type="evidence" value="ECO:0007669"/>
    <property type="project" value="UniProtKB-UniRule"/>
</dbReference>
<evidence type="ECO:0000256" key="2">
    <source>
        <dbReference type="ARBA" id="ARBA00022475"/>
    </source>
</evidence>
<dbReference type="AlphaFoldDB" id="F0F1Q8"/>
<evidence type="ECO:0000256" key="1">
    <source>
        <dbReference type="ARBA" id="ARBA00004651"/>
    </source>
</evidence>
<dbReference type="EMBL" id="AEWV01000041">
    <property type="protein sequence ID" value="EGC16449.1"/>
    <property type="molecule type" value="Genomic_DNA"/>
</dbReference>
<dbReference type="GO" id="GO:0005886">
    <property type="term" value="C:plasma membrane"/>
    <property type="evidence" value="ECO:0007669"/>
    <property type="project" value="UniProtKB-SubCell"/>
</dbReference>
<keyword evidence="4 12" id="KW-0812">Transmembrane</keyword>
<keyword evidence="5 12" id="KW-1133">Transmembrane helix</keyword>
<dbReference type="GO" id="GO:0062054">
    <property type="term" value="F:fluoride channel activity"/>
    <property type="evidence" value="ECO:0007669"/>
    <property type="project" value="UniProtKB-UniRule"/>
</dbReference>
<evidence type="ECO:0000256" key="5">
    <source>
        <dbReference type="ARBA" id="ARBA00022989"/>
    </source>
</evidence>
<comment type="catalytic activity">
    <reaction evidence="11">
        <text>fluoride(in) = fluoride(out)</text>
        <dbReference type="Rhea" id="RHEA:76159"/>
        <dbReference type="ChEBI" id="CHEBI:17051"/>
    </reaction>
    <physiologicalReaction direction="left-to-right" evidence="11">
        <dbReference type="Rhea" id="RHEA:76160"/>
    </physiologicalReaction>
</comment>
<evidence type="ECO:0000256" key="6">
    <source>
        <dbReference type="ARBA" id="ARBA00023053"/>
    </source>
</evidence>